<dbReference type="AlphaFoldDB" id="W4K1C0"/>
<dbReference type="OrthoDB" id="3033641at2759"/>
<proteinExistence type="predicted"/>
<dbReference type="eggNOG" id="ENOG502SJ72">
    <property type="taxonomic scope" value="Eukaryota"/>
</dbReference>
<dbReference type="Pfam" id="PF20231">
    <property type="entry name" value="DUF6589"/>
    <property type="match status" value="1"/>
</dbReference>
<evidence type="ECO:0000313" key="3">
    <source>
        <dbReference type="Proteomes" id="UP000030671"/>
    </source>
</evidence>
<sequence>MARAIDSLTLSDLGKVDFYTNMQMLEFTHFQELSSRNILPSLQNLLCYAKVLATQYSTNIAYKQALRLRSALNSSEGGWDIPIESSQASLEDAINGNVFQGDWTLANSVLLLRDGIWSLEVCQAIATGDIGHVWEVFKVWIFTFVGAGNHNYMQYLLEIHCNIKFKYSEATRITLFNNWLVNLKGEPGHFHKLELMQEHFNFWLEELTQHKGKEFGDEWYRHMLAMHIYHFLRLKEEMKSSIPLVRQNKGHTHMDIHNKVPKSCAYAVKGSCIISKAGETLDSTLWTVLLLVTQG</sequence>
<dbReference type="Proteomes" id="UP000030671">
    <property type="component" value="Unassembled WGS sequence"/>
</dbReference>
<protein>
    <recommendedName>
        <fullName evidence="1">DUF6589 domain-containing protein</fullName>
    </recommendedName>
</protein>
<dbReference type="KEGG" id="hir:HETIRDRAFT_428657"/>
<dbReference type="InterPro" id="IPR046496">
    <property type="entry name" value="DUF6589"/>
</dbReference>
<dbReference type="STRING" id="747525.W4K1C0"/>
<feature type="domain" description="DUF6589" evidence="1">
    <location>
        <begin position="30"/>
        <end position="251"/>
    </location>
</feature>
<reference evidence="2 3" key="1">
    <citation type="journal article" date="2012" name="New Phytol.">
        <title>Insight into trade-off between wood decay and parasitism from the genome of a fungal forest pathogen.</title>
        <authorList>
            <person name="Olson A."/>
            <person name="Aerts A."/>
            <person name="Asiegbu F."/>
            <person name="Belbahri L."/>
            <person name="Bouzid O."/>
            <person name="Broberg A."/>
            <person name="Canback B."/>
            <person name="Coutinho P.M."/>
            <person name="Cullen D."/>
            <person name="Dalman K."/>
            <person name="Deflorio G."/>
            <person name="van Diepen L.T."/>
            <person name="Dunand C."/>
            <person name="Duplessis S."/>
            <person name="Durling M."/>
            <person name="Gonthier P."/>
            <person name="Grimwood J."/>
            <person name="Fossdal C.G."/>
            <person name="Hansson D."/>
            <person name="Henrissat B."/>
            <person name="Hietala A."/>
            <person name="Himmelstrand K."/>
            <person name="Hoffmeister D."/>
            <person name="Hogberg N."/>
            <person name="James T.Y."/>
            <person name="Karlsson M."/>
            <person name="Kohler A."/>
            <person name="Kues U."/>
            <person name="Lee Y.H."/>
            <person name="Lin Y.C."/>
            <person name="Lind M."/>
            <person name="Lindquist E."/>
            <person name="Lombard V."/>
            <person name="Lucas S."/>
            <person name="Lunden K."/>
            <person name="Morin E."/>
            <person name="Murat C."/>
            <person name="Park J."/>
            <person name="Raffaello T."/>
            <person name="Rouze P."/>
            <person name="Salamov A."/>
            <person name="Schmutz J."/>
            <person name="Solheim H."/>
            <person name="Stahlberg J."/>
            <person name="Velez H."/>
            <person name="de Vries R.P."/>
            <person name="Wiebenga A."/>
            <person name="Woodward S."/>
            <person name="Yakovlev I."/>
            <person name="Garbelotto M."/>
            <person name="Martin F."/>
            <person name="Grigoriev I.V."/>
            <person name="Stenlid J."/>
        </authorList>
    </citation>
    <scope>NUCLEOTIDE SEQUENCE [LARGE SCALE GENOMIC DNA]</scope>
    <source>
        <strain evidence="2 3">TC 32-1</strain>
    </source>
</reference>
<accession>W4K1C0</accession>
<keyword evidence="3" id="KW-1185">Reference proteome</keyword>
<evidence type="ECO:0000259" key="1">
    <source>
        <dbReference type="Pfam" id="PF20231"/>
    </source>
</evidence>
<dbReference type="EMBL" id="KI925461">
    <property type="protein sequence ID" value="ETW78876.1"/>
    <property type="molecule type" value="Genomic_DNA"/>
</dbReference>
<organism evidence="2 3">
    <name type="scientific">Heterobasidion irregulare (strain TC 32-1)</name>
    <dbReference type="NCBI Taxonomy" id="747525"/>
    <lineage>
        <taxon>Eukaryota</taxon>
        <taxon>Fungi</taxon>
        <taxon>Dikarya</taxon>
        <taxon>Basidiomycota</taxon>
        <taxon>Agaricomycotina</taxon>
        <taxon>Agaricomycetes</taxon>
        <taxon>Russulales</taxon>
        <taxon>Bondarzewiaceae</taxon>
        <taxon>Heterobasidion</taxon>
        <taxon>Heterobasidion annosum species complex</taxon>
    </lineage>
</organism>
<dbReference type="GeneID" id="20674289"/>
<dbReference type="InParanoid" id="W4K1C0"/>
<evidence type="ECO:0000313" key="2">
    <source>
        <dbReference type="EMBL" id="ETW78876.1"/>
    </source>
</evidence>
<dbReference type="HOGENOM" id="CLU_943529_0_0_1"/>
<dbReference type="RefSeq" id="XP_009549167.1">
    <property type="nucleotide sequence ID" value="XM_009550872.1"/>
</dbReference>
<gene>
    <name evidence="2" type="ORF">HETIRDRAFT_428657</name>
</gene>
<name>W4K1C0_HETIT</name>